<feature type="binding site" evidence="9">
    <location>
        <begin position="89"/>
        <end position="92"/>
    </location>
    <ligand>
        <name>5-phospho-alpha-D-ribose 1-diphosphate</name>
        <dbReference type="ChEBI" id="CHEBI:58017"/>
    </ligand>
</feature>
<dbReference type="EC" id="2.4.2.18" evidence="9"/>
<dbReference type="GO" id="GO:0000287">
    <property type="term" value="F:magnesium ion binding"/>
    <property type="evidence" value="ECO:0007669"/>
    <property type="project" value="UniProtKB-UniRule"/>
</dbReference>
<comment type="catalytic activity">
    <reaction evidence="7 9">
        <text>N-(5-phospho-beta-D-ribosyl)anthranilate + diphosphate = 5-phospho-alpha-D-ribose 1-diphosphate + anthranilate</text>
        <dbReference type="Rhea" id="RHEA:11768"/>
        <dbReference type="ChEBI" id="CHEBI:16567"/>
        <dbReference type="ChEBI" id="CHEBI:18277"/>
        <dbReference type="ChEBI" id="CHEBI:33019"/>
        <dbReference type="ChEBI" id="CHEBI:58017"/>
        <dbReference type="EC" id="2.4.2.18"/>
    </reaction>
</comment>
<dbReference type="PANTHER" id="PTHR43285">
    <property type="entry name" value="ANTHRANILATE PHOSPHORIBOSYLTRANSFERASE"/>
    <property type="match status" value="1"/>
</dbReference>
<evidence type="ECO:0000256" key="7">
    <source>
        <dbReference type="ARBA" id="ARBA00052328"/>
    </source>
</evidence>
<dbReference type="RefSeq" id="WP_084665835.1">
    <property type="nucleotide sequence ID" value="NZ_LT838272.1"/>
</dbReference>
<dbReference type="EMBL" id="LT838272">
    <property type="protein sequence ID" value="SMB98347.1"/>
    <property type="molecule type" value="Genomic_DNA"/>
</dbReference>
<keyword evidence="9" id="KW-0460">Magnesium</keyword>
<evidence type="ECO:0000256" key="4">
    <source>
        <dbReference type="ARBA" id="ARBA00022679"/>
    </source>
</evidence>
<comment type="similarity">
    <text evidence="8">In the C-terminal section; belongs to the anthranilate phosphoribosyltransferase family.</text>
</comment>
<dbReference type="SUPFAM" id="SSF52418">
    <property type="entry name" value="Nucleoside phosphorylase/phosphoribosyltransferase catalytic domain"/>
    <property type="match status" value="1"/>
</dbReference>
<keyword evidence="9" id="KW-0479">Metal-binding</keyword>
<dbReference type="Gene3D" id="3.40.1030.10">
    <property type="entry name" value="Nucleoside phosphorylase/phosphoribosyltransferase catalytic domain"/>
    <property type="match status" value="1"/>
</dbReference>
<dbReference type="InterPro" id="IPR017459">
    <property type="entry name" value="Glycosyl_Trfase_fam3_N_dom"/>
</dbReference>
<dbReference type="Pfam" id="PF00591">
    <property type="entry name" value="Glycos_transf_3"/>
    <property type="match status" value="1"/>
</dbReference>
<feature type="domain" description="Glycosyl transferase family 3 N-terminal" evidence="11">
    <location>
        <begin position="3"/>
        <end position="65"/>
    </location>
</feature>
<dbReference type="Pfam" id="PF02885">
    <property type="entry name" value="Glycos_trans_3N"/>
    <property type="match status" value="1"/>
</dbReference>
<dbReference type="UniPathway" id="UPA00035">
    <property type="reaction ID" value="UER00041"/>
</dbReference>
<keyword evidence="3 9" id="KW-0328">Glycosyltransferase</keyword>
<dbReference type="InterPro" id="IPR036320">
    <property type="entry name" value="Glycosyl_Trfase_fam3_N_dom_sf"/>
</dbReference>
<dbReference type="InterPro" id="IPR035902">
    <property type="entry name" value="Nuc_phospho_transferase"/>
</dbReference>
<organism evidence="12 13">
    <name type="scientific">Thermanaeromonas toyohensis ToBE</name>
    <dbReference type="NCBI Taxonomy" id="698762"/>
    <lineage>
        <taxon>Bacteria</taxon>
        <taxon>Bacillati</taxon>
        <taxon>Bacillota</taxon>
        <taxon>Clostridia</taxon>
        <taxon>Neomoorellales</taxon>
        <taxon>Neomoorellaceae</taxon>
        <taxon>Thermanaeromonas</taxon>
    </lineage>
</organism>
<evidence type="ECO:0000256" key="8">
    <source>
        <dbReference type="ARBA" id="ARBA00061188"/>
    </source>
</evidence>
<dbReference type="STRING" id="698762.SAMN00808754_2285"/>
<comment type="pathway">
    <text evidence="1 9">Amino-acid biosynthesis; L-tryptophan biosynthesis; L-tryptophan from chorismate: step 2/5.</text>
</comment>
<feature type="binding site" evidence="9">
    <location>
        <begin position="82"/>
        <end position="83"/>
    </location>
    <ligand>
        <name>5-phospho-alpha-D-ribose 1-diphosphate</name>
        <dbReference type="ChEBI" id="CHEBI:58017"/>
    </ligand>
</feature>
<accession>A0A1W1VYA0</accession>
<keyword evidence="2 9" id="KW-0028">Amino-acid biosynthesis</keyword>
<dbReference type="NCBIfam" id="TIGR01245">
    <property type="entry name" value="trpD"/>
    <property type="match status" value="1"/>
</dbReference>
<gene>
    <name evidence="9" type="primary">trpD</name>
    <name evidence="12" type="ORF">SAMN00808754_2285</name>
</gene>
<evidence type="ECO:0000256" key="6">
    <source>
        <dbReference type="ARBA" id="ARBA00023141"/>
    </source>
</evidence>
<feature type="binding site" evidence="9">
    <location>
        <position position="79"/>
    </location>
    <ligand>
        <name>anthranilate</name>
        <dbReference type="ChEBI" id="CHEBI:16567"/>
        <label>1</label>
    </ligand>
</feature>
<dbReference type="OrthoDB" id="9806430at2"/>
<evidence type="ECO:0000256" key="3">
    <source>
        <dbReference type="ARBA" id="ARBA00022676"/>
    </source>
</evidence>
<feature type="binding site" evidence="9">
    <location>
        <begin position="107"/>
        <end position="115"/>
    </location>
    <ligand>
        <name>5-phospho-alpha-D-ribose 1-diphosphate</name>
        <dbReference type="ChEBI" id="CHEBI:58017"/>
    </ligand>
</feature>
<feature type="binding site" evidence="9">
    <location>
        <position position="87"/>
    </location>
    <ligand>
        <name>5-phospho-alpha-D-ribose 1-diphosphate</name>
        <dbReference type="ChEBI" id="CHEBI:58017"/>
    </ligand>
</feature>
<feature type="binding site" evidence="9">
    <location>
        <position position="225"/>
    </location>
    <ligand>
        <name>Mg(2+)</name>
        <dbReference type="ChEBI" id="CHEBI:18420"/>
        <label>2</label>
    </ligand>
</feature>
<feature type="binding site" evidence="9">
    <location>
        <position position="91"/>
    </location>
    <ligand>
        <name>Mg(2+)</name>
        <dbReference type="ChEBI" id="CHEBI:18420"/>
        <label>1</label>
    </ligand>
</feature>
<feature type="binding site" evidence="9">
    <location>
        <position position="165"/>
    </location>
    <ligand>
        <name>anthranilate</name>
        <dbReference type="ChEBI" id="CHEBI:16567"/>
        <label>2</label>
    </ligand>
</feature>
<feature type="binding site" evidence="9">
    <location>
        <position position="110"/>
    </location>
    <ligand>
        <name>anthranilate</name>
        <dbReference type="ChEBI" id="CHEBI:16567"/>
        <label>1</label>
    </ligand>
</feature>
<evidence type="ECO:0000256" key="1">
    <source>
        <dbReference type="ARBA" id="ARBA00004907"/>
    </source>
</evidence>
<evidence type="ECO:0000256" key="2">
    <source>
        <dbReference type="ARBA" id="ARBA00022605"/>
    </source>
</evidence>
<keyword evidence="5 9" id="KW-0822">Tryptophan biosynthesis</keyword>
<protein>
    <recommendedName>
        <fullName evidence="9">Anthranilate phosphoribosyltransferase</fullName>
        <ecNumber evidence="9">2.4.2.18</ecNumber>
    </recommendedName>
</protein>
<comment type="cofactor">
    <cofactor evidence="9">
        <name>Mg(2+)</name>
        <dbReference type="ChEBI" id="CHEBI:18420"/>
    </cofactor>
    <text evidence="9">Binds 2 magnesium ions per monomer.</text>
</comment>
<dbReference type="InterPro" id="IPR000312">
    <property type="entry name" value="Glycosyl_Trfase_fam3"/>
</dbReference>
<dbReference type="PANTHER" id="PTHR43285:SF2">
    <property type="entry name" value="ANTHRANILATE PHOSPHORIBOSYLTRANSFERASE"/>
    <property type="match status" value="1"/>
</dbReference>
<feature type="binding site" evidence="9">
    <location>
        <position position="224"/>
    </location>
    <ligand>
        <name>Mg(2+)</name>
        <dbReference type="ChEBI" id="CHEBI:18420"/>
        <label>2</label>
    </ligand>
</feature>
<keyword evidence="4 9" id="KW-0808">Transferase</keyword>
<comment type="caution">
    <text evidence="9">Lacks conserved residue(s) required for the propagation of feature annotation.</text>
</comment>
<dbReference type="AlphaFoldDB" id="A0A1W1VYA0"/>
<comment type="similarity">
    <text evidence="9">Belongs to the anthranilate phosphoribosyltransferase family.</text>
</comment>
<feature type="binding site" evidence="9">
    <location>
        <position position="225"/>
    </location>
    <ligand>
        <name>Mg(2+)</name>
        <dbReference type="ChEBI" id="CHEBI:18420"/>
        <label>1</label>
    </ligand>
</feature>
<evidence type="ECO:0000256" key="9">
    <source>
        <dbReference type="HAMAP-Rule" id="MF_00211"/>
    </source>
</evidence>
<evidence type="ECO:0000313" key="12">
    <source>
        <dbReference type="EMBL" id="SMB98347.1"/>
    </source>
</evidence>
<proteinExistence type="inferred from homology"/>
<feature type="binding site" evidence="9">
    <location>
        <position position="79"/>
    </location>
    <ligand>
        <name>5-phospho-alpha-D-ribose 1-diphosphate</name>
        <dbReference type="ChEBI" id="CHEBI:58017"/>
    </ligand>
</feature>
<reference evidence="12 13" key="1">
    <citation type="submission" date="2017-04" db="EMBL/GenBank/DDBJ databases">
        <authorList>
            <person name="Afonso C.L."/>
            <person name="Miller P.J."/>
            <person name="Scott M.A."/>
            <person name="Spackman E."/>
            <person name="Goraichik I."/>
            <person name="Dimitrov K.M."/>
            <person name="Suarez D.L."/>
            <person name="Swayne D.E."/>
        </authorList>
    </citation>
    <scope>NUCLEOTIDE SEQUENCE [LARGE SCALE GENOMIC DNA]</scope>
    <source>
        <strain evidence="12 13">ToBE</strain>
    </source>
</reference>
<keyword evidence="6 9" id="KW-0057">Aromatic amino acid biosynthesis</keyword>
<feature type="domain" description="Glycosyl transferase family 3" evidence="10">
    <location>
        <begin position="72"/>
        <end position="322"/>
    </location>
</feature>
<comment type="function">
    <text evidence="9">Catalyzes the transfer of the phosphoribosyl group of 5-phosphorylribose-1-pyrophosphate (PRPP) to anthranilate to yield N-(5'-phosphoribosyl)-anthranilate (PRA).</text>
</comment>
<dbReference type="FunFam" id="3.40.1030.10:FF:000002">
    <property type="entry name" value="Anthranilate phosphoribosyltransferase"/>
    <property type="match status" value="1"/>
</dbReference>
<dbReference type="GO" id="GO:0000162">
    <property type="term" value="P:L-tryptophan biosynthetic process"/>
    <property type="evidence" value="ECO:0007669"/>
    <property type="project" value="UniProtKB-UniRule"/>
</dbReference>
<keyword evidence="13" id="KW-1185">Reference proteome</keyword>
<evidence type="ECO:0000259" key="11">
    <source>
        <dbReference type="Pfam" id="PF02885"/>
    </source>
</evidence>
<dbReference type="InterPro" id="IPR005940">
    <property type="entry name" value="Anthranilate_Pribosyl_Tfrase"/>
</dbReference>
<dbReference type="HAMAP" id="MF_00211">
    <property type="entry name" value="TrpD"/>
    <property type="match status" value="1"/>
</dbReference>
<comment type="subunit">
    <text evidence="9">Homodimer.</text>
</comment>
<dbReference type="GO" id="GO:0004048">
    <property type="term" value="F:anthranilate phosphoribosyltransferase activity"/>
    <property type="evidence" value="ECO:0007669"/>
    <property type="project" value="UniProtKB-UniRule"/>
</dbReference>
<evidence type="ECO:0000313" key="13">
    <source>
        <dbReference type="Proteomes" id="UP000192569"/>
    </source>
</evidence>
<dbReference type="Proteomes" id="UP000192569">
    <property type="component" value="Chromosome I"/>
</dbReference>
<dbReference type="Gene3D" id="1.20.970.10">
    <property type="entry name" value="Transferase, Pyrimidine Nucleoside Phosphorylase, Chain C"/>
    <property type="match status" value="1"/>
</dbReference>
<evidence type="ECO:0000256" key="5">
    <source>
        <dbReference type="ARBA" id="ARBA00022822"/>
    </source>
</evidence>
<evidence type="ECO:0000259" key="10">
    <source>
        <dbReference type="Pfam" id="PF00591"/>
    </source>
</evidence>
<feature type="binding site" evidence="9">
    <location>
        <position position="119"/>
    </location>
    <ligand>
        <name>5-phospho-alpha-D-ribose 1-diphosphate</name>
        <dbReference type="ChEBI" id="CHEBI:58017"/>
    </ligand>
</feature>
<sequence length="338" mass="35536">MLKEYIQKVVNGFSLSESEAAQAMEIIMSGQATPAQIGSFLTALRLKGETVEEITGFARTMRRFAVPLKGREEAVDTCGTGGDGRHTFNISTAAAFVVAGAGVPVAKHGNRSVSSRAGSADVLEALGVRIDLPPAGVEACLKEVGIGFLFAPTFHQAMKHAAGPRREIGIRTVFNLLGPLTNPAGAHYQLVGVYAPHLTETLAAVLSRLGCRRAFVVHGSDGLDEVTITGPTRITRVENGTLETFEFSPQEVGIHPVPLTELIGGTAEDNAQIIRKVLKGQSGPARDIVLLNAAFALMAAGRANSVQEGLKRAAESVDSGAAARKLEALANFTQSWAA</sequence>
<name>A0A1W1VYA0_9FIRM</name>
<dbReference type="SUPFAM" id="SSF47648">
    <property type="entry name" value="Nucleoside phosphorylase/phosphoribosyltransferase N-terminal domain"/>
    <property type="match status" value="1"/>
</dbReference>
<dbReference type="GO" id="GO:0005829">
    <property type="term" value="C:cytosol"/>
    <property type="evidence" value="ECO:0007669"/>
    <property type="project" value="TreeGrafter"/>
</dbReference>